<evidence type="ECO:0000313" key="2">
    <source>
        <dbReference type="EMBL" id="PKY98037.1"/>
    </source>
</evidence>
<keyword evidence="1" id="KW-0472">Membrane</keyword>
<organism evidence="2 3">
    <name type="scientific">Actinomyces urogenitalis</name>
    <dbReference type="NCBI Taxonomy" id="103621"/>
    <lineage>
        <taxon>Bacteria</taxon>
        <taxon>Bacillati</taxon>
        <taxon>Actinomycetota</taxon>
        <taxon>Actinomycetes</taxon>
        <taxon>Actinomycetales</taxon>
        <taxon>Actinomycetaceae</taxon>
        <taxon>Actinomyces</taxon>
    </lineage>
</organism>
<dbReference type="GeneID" id="81709171"/>
<dbReference type="EMBL" id="PKHA01000012">
    <property type="protein sequence ID" value="PKY98037.1"/>
    <property type="molecule type" value="Genomic_DNA"/>
</dbReference>
<keyword evidence="1" id="KW-1133">Transmembrane helix</keyword>
<sequence length="291" mass="32262">MGSGPRGEPSTDRILTLRARRWIEGNASDLLSLLAALLLLIPSLFNGEDSTGWHGRTWWWLTALVLAIVLMIVSVVWKVRIRPTREQLLAEADRLSEHQERWRRELREAVRVVAMELFVHTVARPTEARVTVYFHRDGGFVQVARASRNPKLDTAGRVRYPDNVGVIAQVWENGAAVVTGLSGDRDEWVRSAVEEYGLDPLDAENVADRMMSRSIVGKRLEHGRGLSGILLVEPLSPRGVSGQTLDLLNGDEPLAKSLLSVLNEVLDVMSENFEEAADDGVVPSLFETAGV</sequence>
<keyword evidence="1" id="KW-0812">Transmembrane</keyword>
<gene>
    <name evidence="2" type="ORF">CYJ26_09520</name>
</gene>
<accession>A0A2I1KR17</accession>
<evidence type="ECO:0000256" key="1">
    <source>
        <dbReference type="SAM" id="Phobius"/>
    </source>
</evidence>
<name>A0A2I1KR17_9ACTO</name>
<dbReference type="AlphaFoldDB" id="A0A2I1KR17"/>
<comment type="caution">
    <text evidence="2">The sequence shown here is derived from an EMBL/GenBank/DDBJ whole genome shotgun (WGS) entry which is preliminary data.</text>
</comment>
<reference evidence="2 3" key="1">
    <citation type="submission" date="2017-12" db="EMBL/GenBank/DDBJ databases">
        <title>Phylogenetic diversity of female urinary microbiome.</title>
        <authorList>
            <person name="Thomas-White K."/>
            <person name="Wolfe A.J."/>
        </authorList>
    </citation>
    <scope>NUCLEOTIDE SEQUENCE [LARGE SCALE GENOMIC DNA]</scope>
    <source>
        <strain evidence="2 3">UMB0319</strain>
    </source>
</reference>
<feature type="transmembrane region" description="Helical" evidence="1">
    <location>
        <begin position="27"/>
        <end position="45"/>
    </location>
</feature>
<protein>
    <submittedName>
        <fullName evidence="2">Uncharacterized protein</fullName>
    </submittedName>
</protein>
<dbReference type="Proteomes" id="UP000234778">
    <property type="component" value="Unassembled WGS sequence"/>
</dbReference>
<proteinExistence type="predicted"/>
<feature type="transmembrane region" description="Helical" evidence="1">
    <location>
        <begin position="57"/>
        <end position="77"/>
    </location>
</feature>
<evidence type="ECO:0000313" key="3">
    <source>
        <dbReference type="Proteomes" id="UP000234778"/>
    </source>
</evidence>
<dbReference type="RefSeq" id="WP_101638328.1">
    <property type="nucleotide sequence ID" value="NZ_JBKUIE010000003.1"/>
</dbReference>